<evidence type="ECO:0000313" key="4">
    <source>
        <dbReference type="EMBL" id="MDN4488530.1"/>
    </source>
</evidence>
<evidence type="ECO:0000256" key="2">
    <source>
        <dbReference type="SAM" id="Phobius"/>
    </source>
</evidence>
<keyword evidence="2" id="KW-0812">Transmembrane</keyword>
<accession>A0AAW7M4V9</accession>
<dbReference type="Proteomes" id="UP001172737">
    <property type="component" value="Unassembled WGS sequence"/>
</dbReference>
<name>A0AAW7M4V9_9MICO</name>
<sequence>MTYGQTPPDPFAAEPQGQPTPPPYVPPAHQDTRGYAQPSPAPAYGQPSYPAPQYGAPAFPTFGPRGDEKNWMGIVSLVASIAAFFVAPFVGSVAAVVFGHLGLGAVRRGEARNRGLALWGTILGYVGIGITVIVVIAYIALFAFAVQEGGFSGSIDA</sequence>
<keyword evidence="2" id="KW-1133">Transmembrane helix</keyword>
<organism evidence="4 5">
    <name type="scientific">Demequina lignilytica</name>
    <dbReference type="NCBI Taxonomy" id="3051663"/>
    <lineage>
        <taxon>Bacteria</taxon>
        <taxon>Bacillati</taxon>
        <taxon>Actinomycetota</taxon>
        <taxon>Actinomycetes</taxon>
        <taxon>Micrococcales</taxon>
        <taxon>Demequinaceae</taxon>
        <taxon>Demequina</taxon>
    </lineage>
</organism>
<dbReference type="InterPro" id="IPR025241">
    <property type="entry name" value="DUF4190"/>
</dbReference>
<evidence type="ECO:0000313" key="5">
    <source>
        <dbReference type="Proteomes" id="UP001172737"/>
    </source>
</evidence>
<dbReference type="AlphaFoldDB" id="A0AAW7M4V9"/>
<dbReference type="Pfam" id="PF13828">
    <property type="entry name" value="DUF4190"/>
    <property type="match status" value="1"/>
</dbReference>
<evidence type="ECO:0000256" key="1">
    <source>
        <dbReference type="SAM" id="MobiDB-lite"/>
    </source>
</evidence>
<feature type="domain" description="DUF4190" evidence="3">
    <location>
        <begin position="72"/>
        <end position="133"/>
    </location>
</feature>
<feature type="transmembrane region" description="Helical" evidence="2">
    <location>
        <begin position="71"/>
        <end position="104"/>
    </location>
</feature>
<evidence type="ECO:0000259" key="3">
    <source>
        <dbReference type="Pfam" id="PF13828"/>
    </source>
</evidence>
<feature type="transmembrane region" description="Helical" evidence="2">
    <location>
        <begin position="116"/>
        <end position="144"/>
    </location>
</feature>
<gene>
    <name evidence="4" type="ORF">QQX10_10160</name>
</gene>
<protein>
    <submittedName>
        <fullName evidence="4">DUF4190 domain-containing protein</fullName>
    </submittedName>
</protein>
<feature type="region of interest" description="Disordered" evidence="1">
    <location>
        <begin position="1"/>
        <end position="49"/>
    </location>
</feature>
<dbReference type="RefSeq" id="WP_301119431.1">
    <property type="nucleotide sequence ID" value="NZ_JAUHPX010000005.1"/>
</dbReference>
<comment type="caution">
    <text evidence="4">The sequence shown here is derived from an EMBL/GenBank/DDBJ whole genome shotgun (WGS) entry which is preliminary data.</text>
</comment>
<keyword evidence="5" id="KW-1185">Reference proteome</keyword>
<keyword evidence="2" id="KW-0472">Membrane</keyword>
<dbReference type="EMBL" id="JAUHPX010000005">
    <property type="protein sequence ID" value="MDN4488530.1"/>
    <property type="molecule type" value="Genomic_DNA"/>
</dbReference>
<proteinExistence type="predicted"/>
<reference evidence="4" key="1">
    <citation type="submission" date="2023-06" db="EMBL/GenBank/DDBJ databases">
        <title>Sysu t00039.</title>
        <authorList>
            <person name="Gao L."/>
            <person name="Fang B.-Z."/>
            <person name="Li W.-J."/>
        </authorList>
    </citation>
    <scope>NUCLEOTIDE SEQUENCE</scope>
    <source>
        <strain evidence="4">SYSU T00039</strain>
    </source>
</reference>